<dbReference type="InterPro" id="IPR036291">
    <property type="entry name" value="NAD(P)-bd_dom_sf"/>
</dbReference>
<dbReference type="SUPFAM" id="SSF51735">
    <property type="entry name" value="NAD(P)-binding Rossmann-fold domains"/>
    <property type="match status" value="1"/>
</dbReference>
<evidence type="ECO:0000313" key="5">
    <source>
        <dbReference type="EMBL" id="ADV68593.1"/>
    </source>
</evidence>
<dbReference type="InterPro" id="IPR001509">
    <property type="entry name" value="Epimerase_deHydtase"/>
</dbReference>
<dbReference type="OrthoDB" id="9808602at2"/>
<sequence>MTGAVLVVGASGFVGRALCQELVRRGERVHAAARRPDGLPEGVHFVPLPDLTQAGLNWEPLLVGVDRVIYLAARVHVMNDTHPDPLAAYRAVNRDAPRSLAAAAAQQGLQRFVYLSSVKVNGESSAEPFTEQTPPAPVDPYGVSKLEAEQALFELSAATGLQVVVLRPPLVYGPGVKANFMALARAAGRGVPLPLGAVRNRRSLVYVENLVDLIILTLSHPAAPGQVFFATDGQDLSTAELTRGLAEAQGRQPWLPAVPPALLRLAGQVVRRPAVTARLLGSLQVSSDKARHLLGWTPPFPVWQALGRTGASLRTPPTPRTSRQLTWTQKLYLRVRSPMERLVAALVLLLISPLLVLIGVLIRLDSPGPILFLQERAGRKHRAFVIYKFRTMRTGTPNLSTEDMERSGLNPITRIGAFLRRTSLDELPQLLNVLKGEMSLIGPRPALMTQTPVLTLREAAGVDALAPGITGYAQVTGRDDLTDAEKVKRDAEYLESLSLTMDLRIVTMTLRSIIQGTGTK</sequence>
<dbReference type="Pfam" id="PF02397">
    <property type="entry name" value="Bac_transf"/>
    <property type="match status" value="1"/>
</dbReference>
<dbReference type="STRING" id="709986.Deima_2964"/>
<evidence type="ECO:0000313" key="6">
    <source>
        <dbReference type="Proteomes" id="UP000008635"/>
    </source>
</evidence>
<dbReference type="Proteomes" id="UP000008635">
    <property type="component" value="Chromosome"/>
</dbReference>
<dbReference type="InterPro" id="IPR003362">
    <property type="entry name" value="Bact_transf"/>
</dbReference>
<evidence type="ECO:0000256" key="1">
    <source>
        <dbReference type="ARBA" id="ARBA00006464"/>
    </source>
</evidence>
<feature type="domain" description="NAD-dependent epimerase/dehydratase" evidence="3">
    <location>
        <begin position="5"/>
        <end position="223"/>
    </location>
</feature>
<reference evidence="5 6" key="1">
    <citation type="journal article" date="2011" name="Stand. Genomic Sci.">
        <title>Complete genome sequence of Deinococcus maricopensis type strain (LB-34).</title>
        <authorList>
            <person name="Pukall R."/>
            <person name="Zeytun A."/>
            <person name="Lucas S."/>
            <person name="Lapidus A."/>
            <person name="Hammon N."/>
            <person name="Deshpande S."/>
            <person name="Nolan M."/>
            <person name="Cheng J.F."/>
            <person name="Pitluck S."/>
            <person name="Liolios K."/>
            <person name="Pagani I."/>
            <person name="Mikhailova N."/>
            <person name="Ivanova N."/>
            <person name="Mavromatis K."/>
            <person name="Pati A."/>
            <person name="Tapia R."/>
            <person name="Han C."/>
            <person name="Goodwin L."/>
            <person name="Chen A."/>
            <person name="Palaniappan K."/>
            <person name="Land M."/>
            <person name="Hauser L."/>
            <person name="Chang Y.J."/>
            <person name="Jeffries C.D."/>
            <person name="Brambilla E.M."/>
            <person name="Rohde M."/>
            <person name="Goker M."/>
            <person name="Detter J.C."/>
            <person name="Woyke T."/>
            <person name="Bristow J."/>
            <person name="Eisen J.A."/>
            <person name="Markowitz V."/>
            <person name="Hugenholtz P."/>
            <person name="Kyrpides N.C."/>
            <person name="Klenk H.P."/>
        </authorList>
    </citation>
    <scope>NUCLEOTIDE SEQUENCE [LARGE SCALE GENOMIC DNA]</scope>
    <source>
        <strain evidence="6">DSM 21211 / LMG 22137 / NRRL B-23946 / LB-34</strain>
    </source>
</reference>
<dbReference type="EMBL" id="CP002454">
    <property type="protein sequence ID" value="ADV68593.1"/>
    <property type="molecule type" value="Genomic_DNA"/>
</dbReference>
<evidence type="ECO:0000259" key="4">
    <source>
        <dbReference type="Pfam" id="PF02397"/>
    </source>
</evidence>
<protein>
    <submittedName>
        <fullName evidence="5">Sugar transferase</fullName>
    </submittedName>
</protein>
<keyword evidence="2" id="KW-0812">Transmembrane</keyword>
<dbReference type="HOGENOM" id="CLU_039271_0_0_0"/>
<keyword evidence="2" id="KW-0472">Membrane</keyword>
<keyword evidence="6" id="KW-1185">Reference proteome</keyword>
<organism evidence="5 6">
    <name type="scientific">Deinococcus maricopensis (strain DSM 21211 / LMG 22137 / NRRL B-23946 / LB-34)</name>
    <dbReference type="NCBI Taxonomy" id="709986"/>
    <lineage>
        <taxon>Bacteria</taxon>
        <taxon>Thermotogati</taxon>
        <taxon>Deinococcota</taxon>
        <taxon>Deinococci</taxon>
        <taxon>Deinococcales</taxon>
        <taxon>Deinococcaceae</taxon>
        <taxon>Deinococcus</taxon>
    </lineage>
</organism>
<name>E8UC04_DEIML</name>
<keyword evidence="5" id="KW-0808">Transferase</keyword>
<dbReference type="CDD" id="cd05232">
    <property type="entry name" value="UDP_G4E_4_SDR_e"/>
    <property type="match status" value="1"/>
</dbReference>
<dbReference type="AlphaFoldDB" id="E8UC04"/>
<proteinExistence type="inferred from homology"/>
<evidence type="ECO:0000259" key="3">
    <source>
        <dbReference type="Pfam" id="PF01370"/>
    </source>
</evidence>
<comment type="similarity">
    <text evidence="1">Belongs to the bacterial sugar transferase family.</text>
</comment>
<dbReference type="PANTHER" id="PTHR30576:SF10">
    <property type="entry name" value="SLL5057 PROTEIN"/>
    <property type="match status" value="1"/>
</dbReference>
<accession>E8UC04</accession>
<feature type="transmembrane region" description="Helical" evidence="2">
    <location>
        <begin position="342"/>
        <end position="362"/>
    </location>
</feature>
<evidence type="ECO:0000256" key="2">
    <source>
        <dbReference type="SAM" id="Phobius"/>
    </source>
</evidence>
<dbReference type="Gene3D" id="3.40.50.720">
    <property type="entry name" value="NAD(P)-binding Rossmann-like Domain"/>
    <property type="match status" value="1"/>
</dbReference>
<gene>
    <name evidence="5" type="ordered locus">Deima_2964</name>
</gene>
<dbReference type="eggNOG" id="COG2148">
    <property type="taxonomic scope" value="Bacteria"/>
</dbReference>
<dbReference type="RefSeq" id="WP_013558096.1">
    <property type="nucleotide sequence ID" value="NC_014958.1"/>
</dbReference>
<dbReference type="GO" id="GO:0016780">
    <property type="term" value="F:phosphotransferase activity, for other substituted phosphate groups"/>
    <property type="evidence" value="ECO:0007669"/>
    <property type="project" value="TreeGrafter"/>
</dbReference>
<feature type="domain" description="Bacterial sugar transferase" evidence="4">
    <location>
        <begin position="339"/>
        <end position="514"/>
    </location>
</feature>
<keyword evidence="2" id="KW-1133">Transmembrane helix</keyword>
<reference evidence="6" key="2">
    <citation type="submission" date="2011-01" db="EMBL/GenBank/DDBJ databases">
        <title>The complete genome of Deinococcus maricopensis DSM 21211.</title>
        <authorList>
            <consortium name="US DOE Joint Genome Institute (JGI-PGF)"/>
            <person name="Lucas S."/>
            <person name="Copeland A."/>
            <person name="Lapidus A."/>
            <person name="Goodwin L."/>
            <person name="Pitluck S."/>
            <person name="Kyrpides N."/>
            <person name="Mavromatis K."/>
            <person name="Pagani I."/>
            <person name="Ivanova N."/>
            <person name="Ovchinnikova G."/>
            <person name="Zeytun A."/>
            <person name="Detter J.C."/>
            <person name="Han C."/>
            <person name="Land M."/>
            <person name="Hauser L."/>
            <person name="Markowitz V."/>
            <person name="Cheng J.-F."/>
            <person name="Hugenholtz P."/>
            <person name="Woyke T."/>
            <person name="Wu D."/>
            <person name="Pukall R."/>
            <person name="Gehrich-Schroeter G."/>
            <person name="Brambilla E."/>
            <person name="Klenk H.-P."/>
            <person name="Eisen J.A."/>
        </authorList>
    </citation>
    <scope>NUCLEOTIDE SEQUENCE [LARGE SCALE GENOMIC DNA]</scope>
    <source>
        <strain evidence="6">DSM 21211 / LMG 22137 / NRRL B-23946 / LB-34</strain>
    </source>
</reference>
<dbReference type="PANTHER" id="PTHR30576">
    <property type="entry name" value="COLANIC BIOSYNTHESIS UDP-GLUCOSE LIPID CARRIER TRANSFERASE"/>
    <property type="match status" value="1"/>
</dbReference>
<dbReference type="KEGG" id="dmr:Deima_2964"/>
<dbReference type="Pfam" id="PF01370">
    <property type="entry name" value="Epimerase"/>
    <property type="match status" value="1"/>
</dbReference>
<dbReference type="eggNOG" id="COG0451">
    <property type="taxonomic scope" value="Bacteria"/>
</dbReference>